<dbReference type="EMBL" id="LSSL01000157">
    <property type="protein sequence ID" value="OLY85317.1"/>
    <property type="molecule type" value="Genomic_DNA"/>
</dbReference>
<dbReference type="AlphaFoldDB" id="A0A1R0H884"/>
<dbReference type="PANTHER" id="PTHR47932">
    <property type="entry name" value="ATPASE EXPRESSION PROTEIN 3"/>
    <property type="match status" value="1"/>
</dbReference>
<reference evidence="3 4" key="1">
    <citation type="journal article" date="2016" name="Mol. Biol. Evol.">
        <title>Genome-Wide Survey of Gut Fungi (Harpellales) Reveals the First Horizontally Transferred Ubiquitin Gene from a Mosquito Host.</title>
        <authorList>
            <person name="Wang Y."/>
            <person name="White M.M."/>
            <person name="Kvist S."/>
            <person name="Moncalvo J.M."/>
        </authorList>
    </citation>
    <scope>NUCLEOTIDE SEQUENCE [LARGE SCALE GENOMIC DNA]</scope>
    <source>
        <strain evidence="3 4">ALG-7-W6</strain>
    </source>
</reference>
<protein>
    <submittedName>
        <fullName evidence="3">Pentatricopeptide repeat-containing protein</fullName>
    </submittedName>
</protein>
<evidence type="ECO:0000313" key="3">
    <source>
        <dbReference type="EMBL" id="OLY85317.1"/>
    </source>
</evidence>
<organism evidence="3 4">
    <name type="scientific">Smittium mucronatum</name>
    <dbReference type="NCBI Taxonomy" id="133383"/>
    <lineage>
        <taxon>Eukaryota</taxon>
        <taxon>Fungi</taxon>
        <taxon>Fungi incertae sedis</taxon>
        <taxon>Zoopagomycota</taxon>
        <taxon>Kickxellomycotina</taxon>
        <taxon>Harpellomycetes</taxon>
        <taxon>Harpellales</taxon>
        <taxon>Legeriomycetaceae</taxon>
        <taxon>Smittium</taxon>
    </lineage>
</organism>
<dbReference type="InterPro" id="IPR011990">
    <property type="entry name" value="TPR-like_helical_dom_sf"/>
</dbReference>
<dbReference type="PANTHER" id="PTHR47932:SF44">
    <property type="entry name" value="MIOREX COMPLEX COMPONENT 1"/>
    <property type="match status" value="1"/>
</dbReference>
<gene>
    <name evidence="3" type="ORF">AYI68_g493</name>
</gene>
<feature type="repeat" description="PPR" evidence="2">
    <location>
        <begin position="140"/>
        <end position="174"/>
    </location>
</feature>
<dbReference type="STRING" id="133383.A0A1R0H884"/>
<dbReference type="PROSITE" id="PS51375">
    <property type="entry name" value="PPR"/>
    <property type="match status" value="1"/>
</dbReference>
<name>A0A1R0H884_9FUNG</name>
<comment type="caution">
    <text evidence="3">The sequence shown here is derived from an EMBL/GenBank/DDBJ whole genome shotgun (WGS) entry which is preliminary data.</text>
</comment>
<proteinExistence type="predicted"/>
<dbReference type="NCBIfam" id="TIGR00756">
    <property type="entry name" value="PPR"/>
    <property type="match status" value="1"/>
</dbReference>
<dbReference type="Pfam" id="PF01535">
    <property type="entry name" value="PPR"/>
    <property type="match status" value="2"/>
</dbReference>
<dbReference type="OrthoDB" id="407658at2759"/>
<dbReference type="Proteomes" id="UP000187455">
    <property type="component" value="Unassembled WGS sequence"/>
</dbReference>
<dbReference type="InterPro" id="IPR002885">
    <property type="entry name" value="PPR_rpt"/>
</dbReference>
<keyword evidence="1" id="KW-0677">Repeat</keyword>
<evidence type="ECO:0000313" key="4">
    <source>
        <dbReference type="Proteomes" id="UP000187455"/>
    </source>
</evidence>
<evidence type="ECO:0000256" key="1">
    <source>
        <dbReference type="ARBA" id="ARBA00022737"/>
    </source>
</evidence>
<sequence>MKEHKIDIDIVIRNIILQCIAKYLDFDTALKEADLIETSGIKLDDVSYYILLDAAINNKDMENAKAIISKSLKNNTSIKSSQFGMLNINPFDLLTLLIDSKLEIDQNLYAILIHKALKKSDFLTATKIFKQMKASDIKSNLKIYSLWINGLSKFGLIDKIKLVYDEMISENNKPDVMIFSSIFEAITRSSINPIGKKLLISKWLREMKYQKVEKNAFFYNTMFSCYSAAGFDMFGFKYTLGSMVDMQNKGSIEHETRSFNLLFRSFNSVVDLIKSDGNAVSNIVQIISKLEGIPTKTSIDDFKYGSGTFGYDEEDMEEIINQENLYFIGSSVMRWYNLMKNELKISPDGFSYMFLLSCLVKIKQPQIAMKVYRDMVVSLESDQSIIYYVFQKNDALLPSFIEMLFSKGHPKLVLEVWRDLLHFGLSIDSLTIAIMLRSCDRLGYKEMAKHTMMTLLNMPSNISEKGIEITSSKNKIPVDMVDEKGFQESQSEIYLNTWSKFVSNRVMNLYIVLMIKYNQIGDIMPTLEHWRLLNISRDNGDIGYLLSDESSGNEIDDLTFDNSKSGHNISFTNKNSYFLTEEMISNIFKALSSKIIVERSKGKSKQVMTKLGIFIEKYYPNAMPLV</sequence>
<accession>A0A1R0H884</accession>
<evidence type="ECO:0000256" key="2">
    <source>
        <dbReference type="PROSITE-ProRule" id="PRU00708"/>
    </source>
</evidence>
<keyword evidence="4" id="KW-1185">Reference proteome</keyword>
<dbReference type="Gene3D" id="1.25.40.10">
    <property type="entry name" value="Tetratricopeptide repeat domain"/>
    <property type="match status" value="3"/>
</dbReference>